<evidence type="ECO:0000313" key="6">
    <source>
        <dbReference type="EMBL" id="TFZ05599.1"/>
    </source>
</evidence>
<name>A0A4Z0C670_9BURK</name>
<evidence type="ECO:0000256" key="4">
    <source>
        <dbReference type="ARBA" id="ARBA00023163"/>
    </source>
</evidence>
<reference evidence="6 7" key="1">
    <citation type="submission" date="2019-03" db="EMBL/GenBank/DDBJ databases">
        <title>Ramlibacter henchirensis DSM 14656, whole genome shotgun sequence.</title>
        <authorList>
            <person name="Zhang X."/>
            <person name="Feng G."/>
            <person name="Zhu H."/>
        </authorList>
    </citation>
    <scope>NUCLEOTIDE SEQUENCE [LARGE SCALE GENOMIC DNA]</scope>
    <source>
        <strain evidence="6 7">DSM 14656</strain>
    </source>
</reference>
<dbReference type="Gene3D" id="1.10.10.10">
    <property type="entry name" value="Winged helix-like DNA-binding domain superfamily/Winged helix DNA-binding domain"/>
    <property type="match status" value="1"/>
</dbReference>
<evidence type="ECO:0000259" key="5">
    <source>
        <dbReference type="PROSITE" id="PS50931"/>
    </source>
</evidence>
<dbReference type="CDD" id="cd08422">
    <property type="entry name" value="PBP2_CrgA_like"/>
    <property type="match status" value="1"/>
</dbReference>
<keyword evidence="4" id="KW-0804">Transcription</keyword>
<dbReference type="InterPro" id="IPR058163">
    <property type="entry name" value="LysR-type_TF_proteobact-type"/>
</dbReference>
<sequence>MDRFQEMRVFTAVVDAGSFVAAADALEMSKAAVSRYVSELEQRLGVRLLHRTTRRLSLTEEGEVFLARCRELLAALDEAEAEVNERGGSAVGLLKVSAPVSFGVLNLAPLWADFMAAHPQLTLDLTLTDRMIDLVDEGFDMAVRIARLPSSSLVSRRLASTRMVLCASPRYLRKHGTPKHPQELAAHTVLAYNLLSTGDTWEFEGPQGPATVKVRPRLHTNSGDTCRAVALGHGGIVLQPSFLVDRDLQRGDLVEVMPKYRSAELGIHAVYPTRKHVPPKVRLLIDFLATRPRQR</sequence>
<keyword evidence="7" id="KW-1185">Reference proteome</keyword>
<dbReference type="InterPro" id="IPR036388">
    <property type="entry name" value="WH-like_DNA-bd_sf"/>
</dbReference>
<dbReference type="PANTHER" id="PTHR30537">
    <property type="entry name" value="HTH-TYPE TRANSCRIPTIONAL REGULATOR"/>
    <property type="match status" value="1"/>
</dbReference>
<dbReference type="GO" id="GO:0043565">
    <property type="term" value="F:sequence-specific DNA binding"/>
    <property type="evidence" value="ECO:0007669"/>
    <property type="project" value="TreeGrafter"/>
</dbReference>
<evidence type="ECO:0000256" key="2">
    <source>
        <dbReference type="ARBA" id="ARBA00023015"/>
    </source>
</evidence>
<dbReference type="GO" id="GO:0006351">
    <property type="term" value="P:DNA-templated transcription"/>
    <property type="evidence" value="ECO:0007669"/>
    <property type="project" value="TreeGrafter"/>
</dbReference>
<dbReference type="FunFam" id="1.10.10.10:FF:000001">
    <property type="entry name" value="LysR family transcriptional regulator"/>
    <property type="match status" value="1"/>
</dbReference>
<dbReference type="SUPFAM" id="SSF46785">
    <property type="entry name" value="Winged helix' DNA-binding domain"/>
    <property type="match status" value="1"/>
</dbReference>
<organism evidence="6 7">
    <name type="scientific">Ramlibacter henchirensis</name>
    <dbReference type="NCBI Taxonomy" id="204072"/>
    <lineage>
        <taxon>Bacteria</taxon>
        <taxon>Pseudomonadati</taxon>
        <taxon>Pseudomonadota</taxon>
        <taxon>Betaproteobacteria</taxon>
        <taxon>Burkholderiales</taxon>
        <taxon>Comamonadaceae</taxon>
        <taxon>Ramlibacter</taxon>
    </lineage>
</organism>
<comment type="similarity">
    <text evidence="1">Belongs to the LysR transcriptional regulatory family.</text>
</comment>
<feature type="domain" description="HTH lysR-type" evidence="5">
    <location>
        <begin position="1"/>
        <end position="59"/>
    </location>
</feature>
<dbReference type="OrthoDB" id="9026421at2"/>
<dbReference type="InterPro" id="IPR000847">
    <property type="entry name" value="LysR_HTH_N"/>
</dbReference>
<dbReference type="InterPro" id="IPR036390">
    <property type="entry name" value="WH_DNA-bd_sf"/>
</dbReference>
<keyword evidence="3" id="KW-0238">DNA-binding</keyword>
<dbReference type="Gene3D" id="3.40.190.290">
    <property type="match status" value="1"/>
</dbReference>
<proteinExistence type="inferred from homology"/>
<gene>
    <name evidence="6" type="ORF">EZ313_02740</name>
</gene>
<dbReference type="Proteomes" id="UP000298180">
    <property type="component" value="Unassembled WGS sequence"/>
</dbReference>
<dbReference type="InterPro" id="IPR005119">
    <property type="entry name" value="LysR_subst-bd"/>
</dbReference>
<keyword evidence="2" id="KW-0805">Transcription regulation</keyword>
<dbReference type="PANTHER" id="PTHR30537:SF5">
    <property type="entry name" value="HTH-TYPE TRANSCRIPTIONAL ACTIVATOR TTDR-RELATED"/>
    <property type="match status" value="1"/>
</dbReference>
<protein>
    <submittedName>
        <fullName evidence="6">LysR family transcriptional regulator</fullName>
    </submittedName>
</protein>
<accession>A0A4Z0C670</accession>
<comment type="caution">
    <text evidence="6">The sequence shown here is derived from an EMBL/GenBank/DDBJ whole genome shotgun (WGS) entry which is preliminary data.</text>
</comment>
<dbReference type="SUPFAM" id="SSF53850">
    <property type="entry name" value="Periplasmic binding protein-like II"/>
    <property type="match status" value="1"/>
</dbReference>
<dbReference type="PRINTS" id="PR00039">
    <property type="entry name" value="HTHLYSR"/>
</dbReference>
<evidence type="ECO:0000256" key="1">
    <source>
        <dbReference type="ARBA" id="ARBA00009437"/>
    </source>
</evidence>
<dbReference type="PROSITE" id="PS50931">
    <property type="entry name" value="HTH_LYSR"/>
    <property type="match status" value="1"/>
</dbReference>
<dbReference type="Pfam" id="PF00126">
    <property type="entry name" value="HTH_1"/>
    <property type="match status" value="1"/>
</dbReference>
<dbReference type="AlphaFoldDB" id="A0A4Z0C670"/>
<dbReference type="Pfam" id="PF03466">
    <property type="entry name" value="LysR_substrate"/>
    <property type="match status" value="1"/>
</dbReference>
<dbReference type="RefSeq" id="WP_135261681.1">
    <property type="nucleotide sequence ID" value="NZ_SMLM01000001.1"/>
</dbReference>
<evidence type="ECO:0000256" key="3">
    <source>
        <dbReference type="ARBA" id="ARBA00023125"/>
    </source>
</evidence>
<dbReference type="FunFam" id="3.40.190.290:FF:000001">
    <property type="entry name" value="Transcriptional regulator, LysR family"/>
    <property type="match status" value="1"/>
</dbReference>
<dbReference type="GO" id="GO:0003700">
    <property type="term" value="F:DNA-binding transcription factor activity"/>
    <property type="evidence" value="ECO:0007669"/>
    <property type="project" value="InterPro"/>
</dbReference>
<dbReference type="EMBL" id="SMLM01000001">
    <property type="protein sequence ID" value="TFZ05599.1"/>
    <property type="molecule type" value="Genomic_DNA"/>
</dbReference>
<evidence type="ECO:0000313" key="7">
    <source>
        <dbReference type="Proteomes" id="UP000298180"/>
    </source>
</evidence>